<dbReference type="GO" id="GO:0097175">
    <property type="term" value="P:1,6-anhydro-N-acetyl-beta-muramic acid catabolic process"/>
    <property type="evidence" value="ECO:0007669"/>
    <property type="project" value="UniProtKB-UniRule"/>
</dbReference>
<protein>
    <recommendedName>
        <fullName evidence="1">Anhydro-N-acetylmuramic acid kinase</fullName>
        <ecNumber evidence="1">2.7.1.170</ecNumber>
    </recommendedName>
    <alternativeName>
        <fullName evidence="1">AnhMurNAc kinase</fullName>
    </alternativeName>
</protein>
<dbReference type="PANTHER" id="PTHR30605:SF0">
    <property type="entry name" value="ANHYDRO-N-ACETYLMURAMIC ACID KINASE"/>
    <property type="match status" value="1"/>
</dbReference>
<dbReference type="SUPFAM" id="SSF53067">
    <property type="entry name" value="Actin-like ATPase domain"/>
    <property type="match status" value="1"/>
</dbReference>
<accession>A0A944M8P3</accession>
<dbReference type="EC" id="2.7.1.170" evidence="1"/>
<dbReference type="Proteomes" id="UP000770889">
    <property type="component" value="Unassembled WGS sequence"/>
</dbReference>
<organism evidence="2 3">
    <name type="scientific">Candidatus Thiodiazotropha taylori</name>
    <dbReference type="NCBI Taxonomy" id="2792791"/>
    <lineage>
        <taxon>Bacteria</taxon>
        <taxon>Pseudomonadati</taxon>
        <taxon>Pseudomonadota</taxon>
        <taxon>Gammaproteobacteria</taxon>
        <taxon>Chromatiales</taxon>
        <taxon>Sedimenticolaceae</taxon>
        <taxon>Candidatus Thiodiazotropha</taxon>
    </lineage>
</organism>
<dbReference type="EMBL" id="JAHHGM010000007">
    <property type="protein sequence ID" value="MBT2989140.1"/>
    <property type="molecule type" value="Genomic_DNA"/>
</dbReference>
<keyword evidence="1" id="KW-0119">Carbohydrate metabolism</keyword>
<evidence type="ECO:0000313" key="3">
    <source>
        <dbReference type="Proteomes" id="UP000770889"/>
    </source>
</evidence>
<proteinExistence type="inferred from homology"/>
<dbReference type="Gene3D" id="3.30.420.40">
    <property type="match status" value="2"/>
</dbReference>
<dbReference type="GO" id="GO:0016773">
    <property type="term" value="F:phosphotransferase activity, alcohol group as acceptor"/>
    <property type="evidence" value="ECO:0007669"/>
    <property type="project" value="UniProtKB-UniRule"/>
</dbReference>
<comment type="caution">
    <text evidence="2">The sequence shown here is derived from an EMBL/GenBank/DDBJ whole genome shotgun (WGS) entry which is preliminary data.</text>
</comment>
<dbReference type="GO" id="GO:0016301">
    <property type="term" value="F:kinase activity"/>
    <property type="evidence" value="ECO:0007669"/>
    <property type="project" value="UniProtKB-KW"/>
</dbReference>
<dbReference type="GO" id="GO:0009254">
    <property type="term" value="P:peptidoglycan turnover"/>
    <property type="evidence" value="ECO:0007669"/>
    <property type="project" value="UniProtKB-UniRule"/>
</dbReference>
<dbReference type="Pfam" id="PF03702">
    <property type="entry name" value="AnmK"/>
    <property type="match status" value="1"/>
</dbReference>
<comment type="pathway">
    <text evidence="1">Amino-sugar metabolism; 1,6-anhydro-N-acetylmuramate degradation.</text>
</comment>
<dbReference type="InterPro" id="IPR043129">
    <property type="entry name" value="ATPase_NBD"/>
</dbReference>
<comment type="catalytic activity">
    <reaction evidence="1">
        <text>1,6-anhydro-N-acetyl-beta-muramate + ATP + H2O = N-acetyl-D-muramate 6-phosphate + ADP + H(+)</text>
        <dbReference type="Rhea" id="RHEA:24952"/>
        <dbReference type="ChEBI" id="CHEBI:15377"/>
        <dbReference type="ChEBI" id="CHEBI:15378"/>
        <dbReference type="ChEBI" id="CHEBI:30616"/>
        <dbReference type="ChEBI" id="CHEBI:58690"/>
        <dbReference type="ChEBI" id="CHEBI:58722"/>
        <dbReference type="ChEBI" id="CHEBI:456216"/>
        <dbReference type="EC" id="2.7.1.170"/>
    </reaction>
</comment>
<dbReference type="NCBIfam" id="NF007139">
    <property type="entry name" value="PRK09585.1-3"/>
    <property type="match status" value="1"/>
</dbReference>
<dbReference type="GO" id="GO:0005524">
    <property type="term" value="F:ATP binding"/>
    <property type="evidence" value="ECO:0007669"/>
    <property type="project" value="UniProtKB-UniRule"/>
</dbReference>
<gene>
    <name evidence="1" type="primary">anmK</name>
    <name evidence="2" type="ORF">KME65_09240</name>
</gene>
<dbReference type="HAMAP" id="MF_01270">
    <property type="entry name" value="AnhMurNAc_kinase"/>
    <property type="match status" value="1"/>
</dbReference>
<reference evidence="2 3" key="1">
    <citation type="submission" date="2021-05" db="EMBL/GenBank/DDBJ databases">
        <title>Genetic and Functional Diversity in Clade A Lucinid endosymbionts from the Bahamas.</title>
        <authorList>
            <person name="Giani N.M."/>
            <person name="Engel A.S."/>
            <person name="Campbell B.J."/>
        </authorList>
    </citation>
    <scope>NUCLEOTIDE SEQUENCE [LARGE SCALE GENOMIC DNA]</scope>
    <source>
        <strain evidence="2">LUC16012Gg_MoonRockCtena</strain>
    </source>
</reference>
<evidence type="ECO:0000256" key="1">
    <source>
        <dbReference type="HAMAP-Rule" id="MF_01270"/>
    </source>
</evidence>
<sequence length="375" mass="40473">MPNRSVYVGLISGTSMDGIDAVAVDFSSPQPHLLATHVEAYPASLKASLRTLCLPGNNEIDRMGQLDREVGTIFSAACLNLLAKAGINPEAINAIGSHGQTIRHRPYLDHPFTLQIGDPNTIAELTGLTTVADLRRRDMAAGGQGAPLVPALHQALFQHRENRRIVLNLGGIANITCLPADTREAVTGYDTGPASTLLDRWIEQHQGMTCDDQGEWARSGKVIDELLNELLADPYFRLPPPKSTGSEYFSLDWLGERLAKHQLAAVDVQATLLELSAASIARAIIREGYAASEILVCGGGVHNRYLLERLSVHLPEARLASTAEYGVDPDWVEAITFAWLAKRTLEGLSGNLAAVTGARHEVVLGGIYPAPSRTR</sequence>
<dbReference type="PANTHER" id="PTHR30605">
    <property type="entry name" value="ANHYDRO-N-ACETYLMURAMIC ACID KINASE"/>
    <property type="match status" value="1"/>
</dbReference>
<comment type="function">
    <text evidence="1">Catalyzes the specific phosphorylation of 1,6-anhydro-N-acetylmuramic acid (anhMurNAc) with the simultaneous cleavage of the 1,6-anhydro ring, generating MurNAc-6-P. Is required for the utilization of anhMurNAc either imported from the medium or derived from its own cell wall murein, and thus plays a role in cell wall recycling.</text>
</comment>
<comment type="pathway">
    <text evidence="1">Cell wall biogenesis; peptidoglycan recycling.</text>
</comment>
<evidence type="ECO:0000313" key="2">
    <source>
        <dbReference type="EMBL" id="MBT2989140.1"/>
    </source>
</evidence>
<keyword evidence="1" id="KW-0547">Nucleotide-binding</keyword>
<dbReference type="AlphaFoldDB" id="A0A944M8P3"/>
<dbReference type="CDD" id="cd24050">
    <property type="entry name" value="ASKHA_NBD_ANMK"/>
    <property type="match status" value="1"/>
</dbReference>
<comment type="similarity">
    <text evidence="1">Belongs to the anhydro-N-acetylmuramic acid kinase family.</text>
</comment>
<dbReference type="InterPro" id="IPR005338">
    <property type="entry name" value="Anhydro_N_Ac-Mur_kinase"/>
</dbReference>
<keyword evidence="1 2" id="KW-0808">Transferase</keyword>
<dbReference type="GO" id="GO:0006040">
    <property type="term" value="P:amino sugar metabolic process"/>
    <property type="evidence" value="ECO:0007669"/>
    <property type="project" value="InterPro"/>
</dbReference>
<feature type="binding site" evidence="1">
    <location>
        <begin position="13"/>
        <end position="20"/>
    </location>
    <ligand>
        <name>ATP</name>
        <dbReference type="ChEBI" id="CHEBI:30616"/>
    </ligand>
</feature>
<keyword evidence="1" id="KW-0067">ATP-binding</keyword>
<name>A0A944M8P3_9GAMM</name>
<keyword evidence="1 2" id="KW-0418">Kinase</keyword>